<dbReference type="Pfam" id="PF13277">
    <property type="entry name" value="YmdB"/>
    <property type="match status" value="1"/>
</dbReference>
<dbReference type="InterPro" id="IPR005235">
    <property type="entry name" value="YmdB-like"/>
</dbReference>
<dbReference type="AlphaFoldDB" id="A0A645A1P4"/>
<dbReference type="GO" id="GO:0004113">
    <property type="term" value="F:2',3'-cyclic-nucleotide 3'-phosphodiesterase activity"/>
    <property type="evidence" value="ECO:0007669"/>
    <property type="project" value="TreeGrafter"/>
</dbReference>
<comment type="caution">
    <text evidence="1">The sequence shown here is derived from an EMBL/GenBank/DDBJ whole genome shotgun (WGS) entry which is preliminary data.</text>
</comment>
<dbReference type="EMBL" id="VSSQ01010209">
    <property type="protein sequence ID" value="MPM43724.1"/>
    <property type="molecule type" value="Genomic_DNA"/>
</dbReference>
<accession>A0A645A1P4</accession>
<dbReference type="GO" id="GO:0008663">
    <property type="term" value="F:2',3'-cyclic-nucleotide 2'-phosphodiesterase activity"/>
    <property type="evidence" value="ECO:0007669"/>
    <property type="project" value="UniProtKB-EC"/>
</dbReference>
<dbReference type="PIRSF" id="PIRSF004789">
    <property type="entry name" value="DR1281"/>
    <property type="match status" value="1"/>
</dbReference>
<dbReference type="Gene3D" id="3.60.21.10">
    <property type="match status" value="1"/>
</dbReference>
<dbReference type="EC" id="3.1.4.16" evidence="1"/>
<organism evidence="1">
    <name type="scientific">bioreactor metagenome</name>
    <dbReference type="NCBI Taxonomy" id="1076179"/>
    <lineage>
        <taxon>unclassified sequences</taxon>
        <taxon>metagenomes</taxon>
        <taxon>ecological metagenomes</taxon>
    </lineage>
</organism>
<dbReference type="SUPFAM" id="SSF56300">
    <property type="entry name" value="Metallo-dependent phosphatases"/>
    <property type="match status" value="1"/>
</dbReference>
<protein>
    <submittedName>
        <fullName evidence="1">2',3'-cyclic-nucleotide 2'-phosphodiesterase</fullName>
        <ecNumber evidence="1">3.1.4.16</ecNumber>
    </submittedName>
</protein>
<keyword evidence="1" id="KW-0378">Hydrolase</keyword>
<dbReference type="InterPro" id="IPR029052">
    <property type="entry name" value="Metallo-depent_PP-like"/>
</dbReference>
<name>A0A645A1P4_9ZZZZ</name>
<gene>
    <name evidence="1" type="primary">ymdB_30</name>
    <name evidence="1" type="ORF">SDC9_90401</name>
</gene>
<evidence type="ECO:0000313" key="1">
    <source>
        <dbReference type="EMBL" id="MPM43724.1"/>
    </source>
</evidence>
<proteinExistence type="predicted"/>
<dbReference type="PANTHER" id="PTHR36303:SF1">
    <property type="entry name" value="2',3'-CYCLIC-NUCLEOTIDE 2'-PHOSPHODIESTERASE"/>
    <property type="match status" value="1"/>
</dbReference>
<dbReference type="PANTHER" id="PTHR36303">
    <property type="entry name" value="2',3'-CYCLIC-NUCLEOTIDE 2'-PHOSPHODIESTERASE"/>
    <property type="match status" value="1"/>
</dbReference>
<reference evidence="1" key="1">
    <citation type="submission" date="2019-08" db="EMBL/GenBank/DDBJ databases">
        <authorList>
            <person name="Kucharzyk K."/>
            <person name="Murdoch R.W."/>
            <person name="Higgins S."/>
            <person name="Loffler F."/>
        </authorList>
    </citation>
    <scope>NUCLEOTIDE SEQUENCE</scope>
</reference>
<sequence>MSIRVLFLGEIVGRPGIQTVKETLKTLRQEKQIDLVIANGEGATNGFGLGRAHSMQLLKLGIDVLTGGEKIYYKMDMVEFIAKNPSILRPANYPQQNPGRGVRYLTVKEIKVCVINILGNADFPRTHLSNAFSLAQILVDKAKEDGALALVQFHASPTAEKLSMGFMLDGKASAVIGTHTKVLSADATILKGGTAYITDNGRCGSQMSVGGFDKQVEIDKHISQVPSRSFECWEDLKLVGVLVDIADDGKATSIETVQIPVEAKTDEKEQKDV</sequence>